<sequence>MHSVWRSFFFVEVDFRMVYDFPARLSVRFIEVDSGVDDDWRTRFSGLVRAIGAGNGLAAWWCATYAKREIFMED</sequence>
<keyword evidence="2" id="KW-1185">Reference proteome</keyword>
<protein>
    <submittedName>
        <fullName evidence="1">Uncharacterized protein</fullName>
    </submittedName>
</protein>
<dbReference type="EMBL" id="LXQA010005292">
    <property type="protein sequence ID" value="MCH83505.1"/>
    <property type="molecule type" value="Genomic_DNA"/>
</dbReference>
<reference evidence="1 2" key="1">
    <citation type="journal article" date="2018" name="Front. Plant Sci.">
        <title>Red Clover (Trifolium pratense) and Zigzag Clover (T. medium) - A Picture of Genomic Similarities and Differences.</title>
        <authorList>
            <person name="Dluhosova J."/>
            <person name="Istvanek J."/>
            <person name="Nedelnik J."/>
            <person name="Repkova J."/>
        </authorList>
    </citation>
    <scope>NUCLEOTIDE SEQUENCE [LARGE SCALE GENOMIC DNA]</scope>
    <source>
        <strain evidence="2">cv. 10/8</strain>
        <tissue evidence="1">Leaf</tissue>
    </source>
</reference>
<dbReference type="AlphaFoldDB" id="A0A392M8R9"/>
<evidence type="ECO:0000313" key="2">
    <source>
        <dbReference type="Proteomes" id="UP000265520"/>
    </source>
</evidence>
<proteinExistence type="predicted"/>
<name>A0A392M8R9_9FABA</name>
<comment type="caution">
    <text evidence="1">The sequence shown here is derived from an EMBL/GenBank/DDBJ whole genome shotgun (WGS) entry which is preliminary data.</text>
</comment>
<dbReference type="Proteomes" id="UP000265520">
    <property type="component" value="Unassembled WGS sequence"/>
</dbReference>
<gene>
    <name evidence="1" type="ORF">A2U01_0004328</name>
</gene>
<evidence type="ECO:0000313" key="1">
    <source>
        <dbReference type="EMBL" id="MCH83505.1"/>
    </source>
</evidence>
<accession>A0A392M8R9</accession>
<organism evidence="1 2">
    <name type="scientific">Trifolium medium</name>
    <dbReference type="NCBI Taxonomy" id="97028"/>
    <lineage>
        <taxon>Eukaryota</taxon>
        <taxon>Viridiplantae</taxon>
        <taxon>Streptophyta</taxon>
        <taxon>Embryophyta</taxon>
        <taxon>Tracheophyta</taxon>
        <taxon>Spermatophyta</taxon>
        <taxon>Magnoliopsida</taxon>
        <taxon>eudicotyledons</taxon>
        <taxon>Gunneridae</taxon>
        <taxon>Pentapetalae</taxon>
        <taxon>rosids</taxon>
        <taxon>fabids</taxon>
        <taxon>Fabales</taxon>
        <taxon>Fabaceae</taxon>
        <taxon>Papilionoideae</taxon>
        <taxon>50 kb inversion clade</taxon>
        <taxon>NPAAA clade</taxon>
        <taxon>Hologalegina</taxon>
        <taxon>IRL clade</taxon>
        <taxon>Trifolieae</taxon>
        <taxon>Trifolium</taxon>
    </lineage>
</organism>